<comment type="caution">
    <text evidence="12">The sequence shown here is derived from an EMBL/GenBank/DDBJ whole genome shotgun (WGS) entry which is preliminary data.</text>
</comment>
<evidence type="ECO:0000256" key="2">
    <source>
        <dbReference type="ARBA" id="ARBA00007069"/>
    </source>
</evidence>
<feature type="transmembrane region" description="Helical" evidence="8">
    <location>
        <begin position="30"/>
        <end position="52"/>
    </location>
</feature>
<feature type="domain" description="ABC transmembrane type-1" evidence="10">
    <location>
        <begin position="89"/>
        <end position="300"/>
    </location>
</feature>
<sequence>MINNRENMSVSERLISSRQNRQLDEVRGRMIVTACALIMIAASVAITIFLGVKGLQSFLVNGVSPIEFLTSLNWNPTDTDPKYGVLPFIFGSFAVTILSALIAAPLGIAGAIFMTEIAPNWGKKVLQPVIELLVGIPSVVYGFIGLTVLVPFIAQFKSSGTGHSLLAGTIVLSIMILPTITSISADAMASLPKSLREGSYALGATRWQTIRKVLVPAAFPTLMTAVVLGMARAFGEALAVQMVIGNTRVLPESLFDTAGTLTTIITLNMGHTTYGSVENNTLWSMGLVLLVMSFLFILLIRYLSSRRKV</sequence>
<dbReference type="GO" id="GO:0006817">
    <property type="term" value="P:phosphate ion transport"/>
    <property type="evidence" value="ECO:0007669"/>
    <property type="project" value="UniProtKB-KW"/>
</dbReference>
<feature type="transmembrane region" description="Helical" evidence="8">
    <location>
        <begin position="282"/>
        <end position="303"/>
    </location>
</feature>
<evidence type="ECO:0000256" key="6">
    <source>
        <dbReference type="ARBA" id="ARBA00022989"/>
    </source>
</evidence>
<evidence type="ECO:0000313" key="13">
    <source>
        <dbReference type="Proteomes" id="UP001078573"/>
    </source>
</evidence>
<feature type="transmembrane region" description="Helical" evidence="8">
    <location>
        <begin position="165"/>
        <end position="192"/>
    </location>
</feature>
<dbReference type="InterPro" id="IPR051124">
    <property type="entry name" value="Phosphate_Transport_Permease"/>
</dbReference>
<comment type="function">
    <text evidence="9">Part of the binding-protein-dependent transport system for phosphate; probably responsible for the translocation of the substrate across the membrane.</text>
</comment>
<evidence type="ECO:0000256" key="8">
    <source>
        <dbReference type="RuleBase" id="RU363032"/>
    </source>
</evidence>
<dbReference type="OMA" id="GNIAIEM"/>
<organism evidence="12 13">
    <name type="scientific">Bacillus spizizenii</name>
    <name type="common">Bacillus subtilis subsp. spizizenii</name>
    <dbReference type="NCBI Taxonomy" id="96241"/>
    <lineage>
        <taxon>Bacteria</taxon>
        <taxon>Bacillati</taxon>
        <taxon>Bacillota</taxon>
        <taxon>Bacilli</taxon>
        <taxon>Bacillales</taxon>
        <taxon>Bacillaceae</taxon>
        <taxon>Bacillus</taxon>
    </lineage>
</organism>
<dbReference type="PROSITE" id="PS50928">
    <property type="entry name" value="ABC_TM1"/>
    <property type="match status" value="1"/>
</dbReference>
<dbReference type="InterPro" id="IPR035906">
    <property type="entry name" value="MetI-like_sf"/>
</dbReference>
<dbReference type="EMBL" id="JALANJ010000008">
    <property type="protein sequence ID" value="MCY8120436.1"/>
    <property type="molecule type" value="Genomic_DNA"/>
</dbReference>
<accession>A0A9Q4E403</accession>
<keyword evidence="7 8" id="KW-0472">Membrane</keyword>
<comment type="subcellular location">
    <subcellularLocation>
        <location evidence="1 8">Cell membrane</location>
        <topology evidence="1 8">Multi-pass membrane protein</topology>
    </subcellularLocation>
</comment>
<keyword evidence="5 8" id="KW-0812">Transmembrane</keyword>
<keyword evidence="9" id="KW-0592">Phosphate transport</keyword>
<dbReference type="InterPro" id="IPR000515">
    <property type="entry name" value="MetI-like"/>
</dbReference>
<dbReference type="Proteomes" id="UP001078573">
    <property type="component" value="Unassembled WGS sequence"/>
</dbReference>
<dbReference type="SUPFAM" id="SSF161098">
    <property type="entry name" value="MetI-like"/>
    <property type="match status" value="1"/>
</dbReference>
<dbReference type="PANTHER" id="PTHR30425:SF2">
    <property type="entry name" value="ABC TRANSPORTER PERMEASE PROTEIN YQGH-RELATED"/>
    <property type="match status" value="1"/>
</dbReference>
<dbReference type="GO" id="GO:0005315">
    <property type="term" value="F:phosphate transmembrane transporter activity"/>
    <property type="evidence" value="ECO:0007669"/>
    <property type="project" value="InterPro"/>
</dbReference>
<dbReference type="OrthoDB" id="9785113at2"/>
<dbReference type="InterPro" id="IPR011864">
    <property type="entry name" value="Phosphate_PstC"/>
</dbReference>
<evidence type="ECO:0000256" key="5">
    <source>
        <dbReference type="ARBA" id="ARBA00022692"/>
    </source>
</evidence>
<evidence type="ECO:0000256" key="1">
    <source>
        <dbReference type="ARBA" id="ARBA00004651"/>
    </source>
</evidence>
<dbReference type="NCBIfam" id="TIGR02138">
    <property type="entry name" value="phosphate_pstC"/>
    <property type="match status" value="1"/>
</dbReference>
<dbReference type="Pfam" id="PF00528">
    <property type="entry name" value="BPD_transp_1"/>
    <property type="match status" value="1"/>
</dbReference>
<keyword evidence="3 8" id="KW-0813">Transport</keyword>
<protein>
    <recommendedName>
        <fullName evidence="9">Phosphate transport system permease protein</fullName>
    </recommendedName>
</protein>
<feature type="transmembrane region" description="Helical" evidence="8">
    <location>
        <begin position="88"/>
        <end position="113"/>
    </location>
</feature>
<comment type="similarity">
    <text evidence="2 9">Belongs to the binding-protein-dependent transport system permease family. CysTW subfamily.</text>
</comment>
<keyword evidence="6 8" id="KW-1133">Transmembrane helix</keyword>
<evidence type="ECO:0000256" key="4">
    <source>
        <dbReference type="ARBA" id="ARBA00022475"/>
    </source>
</evidence>
<dbReference type="AlphaFoldDB" id="A0A9Q4E403"/>
<dbReference type="RefSeq" id="WP_013308020.1">
    <property type="nucleotide sequence ID" value="NZ_BJUC01000001.1"/>
</dbReference>
<keyword evidence="4 9" id="KW-1003">Cell membrane</keyword>
<evidence type="ECO:0000256" key="9">
    <source>
        <dbReference type="RuleBase" id="RU363054"/>
    </source>
</evidence>
<dbReference type="Proteomes" id="UP001070352">
    <property type="component" value="Unassembled WGS sequence"/>
</dbReference>
<proteinExistence type="inferred from homology"/>
<dbReference type="CDD" id="cd06261">
    <property type="entry name" value="TM_PBP2"/>
    <property type="match status" value="1"/>
</dbReference>
<evidence type="ECO:0000313" key="12">
    <source>
        <dbReference type="EMBL" id="MCY8457122.1"/>
    </source>
</evidence>
<dbReference type="PANTHER" id="PTHR30425">
    <property type="entry name" value="PHOSPHATE TRANSPORT SYSTEM PERMEASE PROTEIN PST"/>
    <property type="match status" value="1"/>
</dbReference>
<feature type="transmembrane region" description="Helical" evidence="8">
    <location>
        <begin position="213"/>
        <end position="234"/>
    </location>
</feature>
<evidence type="ECO:0000256" key="7">
    <source>
        <dbReference type="ARBA" id="ARBA00023136"/>
    </source>
</evidence>
<evidence type="ECO:0000259" key="10">
    <source>
        <dbReference type="PROSITE" id="PS50928"/>
    </source>
</evidence>
<name>A0A9Q4E403_BACSC</name>
<dbReference type="GO" id="GO:0005886">
    <property type="term" value="C:plasma membrane"/>
    <property type="evidence" value="ECO:0007669"/>
    <property type="project" value="UniProtKB-SubCell"/>
</dbReference>
<reference evidence="12" key="1">
    <citation type="submission" date="2022-02" db="EMBL/GenBank/DDBJ databases">
        <title>Crop Bioprotection Bacillus Genome Sequencing.</title>
        <authorList>
            <person name="Dunlap C."/>
        </authorList>
    </citation>
    <scope>NUCLEOTIDE SEQUENCE</scope>
    <source>
        <strain evidence="11">M18B4</strain>
        <strain evidence="12">WR1O2A-53</strain>
    </source>
</reference>
<feature type="transmembrane region" description="Helical" evidence="8">
    <location>
        <begin position="125"/>
        <end position="153"/>
    </location>
</feature>
<dbReference type="GeneID" id="11240167"/>
<gene>
    <name evidence="12" type="primary">pstC</name>
    <name evidence="11" type="ORF">MOC45_07435</name>
    <name evidence="12" type="ORF">MOC89_09415</name>
</gene>
<dbReference type="Gene3D" id="1.10.3720.10">
    <property type="entry name" value="MetI-like"/>
    <property type="match status" value="1"/>
</dbReference>
<evidence type="ECO:0000313" key="11">
    <source>
        <dbReference type="EMBL" id="MCY8120436.1"/>
    </source>
</evidence>
<dbReference type="EMBL" id="JALAPQ010000011">
    <property type="protein sequence ID" value="MCY8457122.1"/>
    <property type="molecule type" value="Genomic_DNA"/>
</dbReference>
<evidence type="ECO:0000256" key="3">
    <source>
        <dbReference type="ARBA" id="ARBA00022448"/>
    </source>
</evidence>